<dbReference type="EMBL" id="VLLL01000005">
    <property type="protein sequence ID" value="TWJ15729.1"/>
    <property type="molecule type" value="Genomic_DNA"/>
</dbReference>
<dbReference type="Proteomes" id="UP000321617">
    <property type="component" value="Unassembled WGS sequence"/>
</dbReference>
<keyword evidence="2" id="KW-0808">Transferase</keyword>
<evidence type="ECO:0000259" key="1">
    <source>
        <dbReference type="PROSITE" id="PS51186"/>
    </source>
</evidence>
<protein>
    <submittedName>
        <fullName evidence="2">Acetyltransferase (GNAT) family protein</fullName>
    </submittedName>
</protein>
<dbReference type="GO" id="GO:0016747">
    <property type="term" value="F:acyltransferase activity, transferring groups other than amino-acyl groups"/>
    <property type="evidence" value="ECO:0007669"/>
    <property type="project" value="InterPro"/>
</dbReference>
<dbReference type="AlphaFoldDB" id="A0A562VCX7"/>
<evidence type="ECO:0000313" key="3">
    <source>
        <dbReference type="Proteomes" id="UP000321617"/>
    </source>
</evidence>
<dbReference type="PROSITE" id="PS51186">
    <property type="entry name" value="GNAT"/>
    <property type="match status" value="1"/>
</dbReference>
<proteinExistence type="predicted"/>
<dbReference type="Pfam" id="PF13508">
    <property type="entry name" value="Acetyltransf_7"/>
    <property type="match status" value="1"/>
</dbReference>
<name>A0A562VCX7_9ACTN</name>
<sequence length="155" mass="16385">MRVDVADHTDFPGFLALAGEVEHWFGPMVEVPGFHTAVKSAITAGDAFVVRGPSPDRPHGAMLAEGTGDTFHIGWLVVSQTARGGGIGRLLVSALLDRVTTRPATVDVVTFGADHPAARDGGARVFYERLGFTPGEAAPTGPEGGSRQHYRLRLV</sequence>
<dbReference type="InterPro" id="IPR000182">
    <property type="entry name" value="GNAT_dom"/>
</dbReference>
<dbReference type="InterPro" id="IPR016181">
    <property type="entry name" value="Acyl_CoA_acyltransferase"/>
</dbReference>
<dbReference type="CDD" id="cd04301">
    <property type="entry name" value="NAT_SF"/>
    <property type="match status" value="1"/>
</dbReference>
<reference evidence="2 3" key="1">
    <citation type="journal article" date="2013" name="Stand. Genomic Sci.">
        <title>Genomic Encyclopedia of Type Strains, Phase I: The one thousand microbial genomes (KMG-I) project.</title>
        <authorList>
            <person name="Kyrpides N.C."/>
            <person name="Woyke T."/>
            <person name="Eisen J.A."/>
            <person name="Garrity G."/>
            <person name="Lilburn T.G."/>
            <person name="Beck B.J."/>
            <person name="Whitman W.B."/>
            <person name="Hugenholtz P."/>
            <person name="Klenk H.P."/>
        </authorList>
    </citation>
    <scope>NUCLEOTIDE SEQUENCE [LARGE SCALE GENOMIC DNA]</scope>
    <source>
        <strain evidence="2 3">DSM 45044</strain>
    </source>
</reference>
<keyword evidence="3" id="KW-1185">Reference proteome</keyword>
<dbReference type="RefSeq" id="WP_211354323.1">
    <property type="nucleotide sequence ID" value="NZ_BAABIJ010000001.1"/>
</dbReference>
<accession>A0A562VCX7</accession>
<gene>
    <name evidence="2" type="ORF">LX16_1443</name>
</gene>
<organism evidence="2 3">
    <name type="scientific">Stackebrandtia albiflava</name>
    <dbReference type="NCBI Taxonomy" id="406432"/>
    <lineage>
        <taxon>Bacteria</taxon>
        <taxon>Bacillati</taxon>
        <taxon>Actinomycetota</taxon>
        <taxon>Actinomycetes</taxon>
        <taxon>Glycomycetales</taxon>
        <taxon>Glycomycetaceae</taxon>
        <taxon>Stackebrandtia</taxon>
    </lineage>
</organism>
<evidence type="ECO:0000313" key="2">
    <source>
        <dbReference type="EMBL" id="TWJ15729.1"/>
    </source>
</evidence>
<comment type="caution">
    <text evidence="2">The sequence shown here is derived from an EMBL/GenBank/DDBJ whole genome shotgun (WGS) entry which is preliminary data.</text>
</comment>
<feature type="domain" description="N-acetyltransferase" evidence="1">
    <location>
        <begin position="1"/>
        <end position="155"/>
    </location>
</feature>
<dbReference type="SUPFAM" id="SSF55729">
    <property type="entry name" value="Acyl-CoA N-acyltransferases (Nat)"/>
    <property type="match status" value="1"/>
</dbReference>
<dbReference type="Gene3D" id="3.40.630.30">
    <property type="match status" value="1"/>
</dbReference>